<proteinExistence type="predicted"/>
<protein>
    <submittedName>
        <fullName evidence="2">Uncharacterized protein</fullName>
    </submittedName>
</protein>
<comment type="caution">
    <text evidence="2">The sequence shown here is derived from an EMBL/GenBank/DDBJ whole genome shotgun (WGS) entry which is preliminary data.</text>
</comment>
<name>A0ABR0RB25_9EURO</name>
<dbReference type="RefSeq" id="XP_064725900.1">
    <property type="nucleotide sequence ID" value="XM_064878332.1"/>
</dbReference>
<keyword evidence="3" id="KW-1185">Reference proteome</keyword>
<sequence>MPRTQALSFAIRTRRCPPTARVGGRAPPQSGRPLATSARNYASSSTPRARNGMNQSTGSLLTPKPSLLQNAILRRHLSHLSSSSRPQASFLYHNLYKDRSLPAVLARFVKQRYMTTARRKKWKDTLRWQLRFHSYFWPMAGLLYLMYIGYWQIEREHQNPTPVEWSFWARWEGRMAKGILKRIDRRGWGSMYEWGVAGTYLEKLLARLEDPKRDGKGLSEQQDGDGTLMVDGVGKLGYDISAKSQRWRQGYWEALMGLAKVAEHMDGLCKRKGESLTGKMFKWENIPGPQNPRPVPAAWDKDGAHLNVPGVTEVEAAMEEPEHYYLRILTSKGFNNRQRLDAALAYADWCDFKGLKDTSAHVYDWALDIAAGGLPEGADHVVDIQTGVINTGKEQYVSENLLKATTALGVWHARHGEVKEALPIFLSVLKARKALPAAPPYMQLKGSGSKNKAMTAAERERQTGSGIAMDLGGKFVDFFKEADKALLPTSGDEQPFHSLKEACEEVGIMTYIGEILFATSDNEREKGLSWTRDSVEAAEAVLWFMDEQNVGLEQEGRQRCKECLETGLSNWQQMARQMTKLAKKREDDAKQSKGWLSLGLGTGSAIDKAIAEVKKWEEEEVQIELRKQRTASLVDTLKPNGNPFGMNTNFGI</sequence>
<evidence type="ECO:0000256" key="1">
    <source>
        <dbReference type="SAM" id="MobiDB-lite"/>
    </source>
</evidence>
<accession>A0ABR0RB25</accession>
<dbReference type="GeneID" id="90003388"/>
<dbReference type="Proteomes" id="UP001334248">
    <property type="component" value="Unassembled WGS sequence"/>
</dbReference>
<feature type="compositionally biased region" description="Polar residues" evidence="1">
    <location>
        <begin position="37"/>
        <end position="60"/>
    </location>
</feature>
<reference evidence="2 3" key="1">
    <citation type="journal article" date="2023" name="Res Sq">
        <title>Genomic and morphological characterization of Knufia obscura isolated from the Mars 2020 spacecraft assembly facility.</title>
        <authorList>
            <person name="Chander A.M."/>
            <person name="Teixeira M.M."/>
            <person name="Singh N.K."/>
            <person name="Williams M.P."/>
            <person name="Parker C.W."/>
            <person name="Leo P."/>
            <person name="Stajich J.E."/>
            <person name="Torok T."/>
            <person name="Tighe S."/>
            <person name="Mason C.E."/>
            <person name="Venkateswaran K."/>
        </authorList>
    </citation>
    <scope>NUCLEOTIDE SEQUENCE [LARGE SCALE GENOMIC DNA]</scope>
    <source>
        <strain evidence="2 3">CCFEE 5817</strain>
    </source>
</reference>
<evidence type="ECO:0000313" key="3">
    <source>
        <dbReference type="Proteomes" id="UP001334248"/>
    </source>
</evidence>
<evidence type="ECO:0000313" key="2">
    <source>
        <dbReference type="EMBL" id="KAK5937810.1"/>
    </source>
</evidence>
<organism evidence="2 3">
    <name type="scientific">Knufia obscura</name>
    <dbReference type="NCBI Taxonomy" id="1635080"/>
    <lineage>
        <taxon>Eukaryota</taxon>
        <taxon>Fungi</taxon>
        <taxon>Dikarya</taxon>
        <taxon>Ascomycota</taxon>
        <taxon>Pezizomycotina</taxon>
        <taxon>Eurotiomycetes</taxon>
        <taxon>Chaetothyriomycetidae</taxon>
        <taxon>Chaetothyriales</taxon>
        <taxon>Trichomeriaceae</taxon>
        <taxon>Knufia</taxon>
    </lineage>
</organism>
<feature type="region of interest" description="Disordered" evidence="1">
    <location>
        <begin position="15"/>
        <end position="63"/>
    </location>
</feature>
<gene>
    <name evidence="2" type="ORF">PMZ80_009939</name>
</gene>
<dbReference type="EMBL" id="JAVHJV010000015">
    <property type="protein sequence ID" value="KAK5937810.1"/>
    <property type="molecule type" value="Genomic_DNA"/>
</dbReference>